<dbReference type="EMBL" id="JARBHB010000003">
    <property type="protein sequence ID" value="KAJ8888968.1"/>
    <property type="molecule type" value="Genomic_DNA"/>
</dbReference>
<accession>A0ABQ9HYX1</accession>
<organism evidence="1 2">
    <name type="scientific">Dryococelus australis</name>
    <dbReference type="NCBI Taxonomy" id="614101"/>
    <lineage>
        <taxon>Eukaryota</taxon>
        <taxon>Metazoa</taxon>
        <taxon>Ecdysozoa</taxon>
        <taxon>Arthropoda</taxon>
        <taxon>Hexapoda</taxon>
        <taxon>Insecta</taxon>
        <taxon>Pterygota</taxon>
        <taxon>Neoptera</taxon>
        <taxon>Polyneoptera</taxon>
        <taxon>Phasmatodea</taxon>
        <taxon>Verophasmatodea</taxon>
        <taxon>Anareolatae</taxon>
        <taxon>Phasmatidae</taxon>
        <taxon>Eurycanthinae</taxon>
        <taxon>Dryococelus</taxon>
    </lineage>
</organism>
<dbReference type="PANTHER" id="PTHR47018:SF3">
    <property type="entry name" value="MYCBP-ASSOCIATED PROTEIN"/>
    <property type="match status" value="1"/>
</dbReference>
<sequence>MEEIEIFYRIISNENGVQEEQIKSQKQIKTFIEELECIGILFSNPKRLHEPQRVSLKVTADVALSYAEEHVEDVENYMKTLLEAAQILRTAALNCEDWKFTGSFEDVNVGEVVPEQVSLFFKWCSQGRKHIKSCSENLDTAVTGRTLKLSQMLNTFIPSSFKSTATTIRHIRELPLQVAVGLTMHAATRRKLIIQFSPSIGASIEYAKILRFETQIAMEFVKWMNKCGGFYIPSELVRGRFMYCAADNIDFLEDTPHGKGTLHGPVMVVYKEKEKSDGQTPIEISGSSSLRSLSKIPESLTEVI</sequence>
<protein>
    <submittedName>
        <fullName evidence="1">Uncharacterized protein</fullName>
    </submittedName>
</protein>
<proteinExistence type="predicted"/>
<comment type="caution">
    <text evidence="1">The sequence shown here is derived from an EMBL/GenBank/DDBJ whole genome shotgun (WGS) entry which is preliminary data.</text>
</comment>
<name>A0ABQ9HYX1_9NEOP</name>
<reference evidence="1 2" key="1">
    <citation type="submission" date="2023-02" db="EMBL/GenBank/DDBJ databases">
        <title>LHISI_Scaffold_Assembly.</title>
        <authorList>
            <person name="Stuart O.P."/>
            <person name="Cleave R."/>
            <person name="Magrath M.J.L."/>
            <person name="Mikheyev A.S."/>
        </authorList>
    </citation>
    <scope>NUCLEOTIDE SEQUENCE [LARGE SCALE GENOMIC DNA]</scope>
    <source>
        <strain evidence="1">Daus_M_001</strain>
        <tissue evidence="1">Leg muscle</tissue>
    </source>
</reference>
<evidence type="ECO:0000313" key="1">
    <source>
        <dbReference type="EMBL" id="KAJ8888968.1"/>
    </source>
</evidence>
<keyword evidence="2" id="KW-1185">Reference proteome</keyword>
<dbReference type="Proteomes" id="UP001159363">
    <property type="component" value="Chromosome 3"/>
</dbReference>
<evidence type="ECO:0000313" key="2">
    <source>
        <dbReference type="Proteomes" id="UP001159363"/>
    </source>
</evidence>
<gene>
    <name evidence="1" type="ORF">PR048_008462</name>
</gene>
<dbReference type="PANTHER" id="PTHR47018">
    <property type="entry name" value="CXC DOMAIN-CONTAINING PROTEIN-RELATED"/>
    <property type="match status" value="1"/>
</dbReference>